<protein>
    <submittedName>
        <fullName evidence="1">Uncharacterized protein</fullName>
    </submittedName>
</protein>
<name>A0A6J5LTQ6_9CAUD</name>
<sequence>MSISSANTPEDSRFEQRTLSAVLLQLENGETHSEATDMLRELMAALEEAQAQRGGKPKGKLTLEIEFKLEDGMVEATPTVKVSAPKLARRKTLFWLTPNNNLTLRNPAQRELGLDVVKPPVVGALAG</sequence>
<evidence type="ECO:0000313" key="1">
    <source>
        <dbReference type="EMBL" id="CAB4137815.1"/>
    </source>
</evidence>
<accession>A0A6J5LTQ6</accession>
<dbReference type="EMBL" id="LR796340">
    <property type="protein sequence ID" value="CAB4137815.1"/>
    <property type="molecule type" value="Genomic_DNA"/>
</dbReference>
<reference evidence="1" key="1">
    <citation type="submission" date="2020-04" db="EMBL/GenBank/DDBJ databases">
        <authorList>
            <person name="Chiriac C."/>
            <person name="Salcher M."/>
            <person name="Ghai R."/>
            <person name="Kavagutti S V."/>
        </authorList>
    </citation>
    <scope>NUCLEOTIDE SEQUENCE</scope>
</reference>
<proteinExistence type="predicted"/>
<organism evidence="1">
    <name type="scientific">uncultured Caudovirales phage</name>
    <dbReference type="NCBI Taxonomy" id="2100421"/>
    <lineage>
        <taxon>Viruses</taxon>
        <taxon>Duplodnaviria</taxon>
        <taxon>Heunggongvirae</taxon>
        <taxon>Uroviricota</taxon>
        <taxon>Caudoviricetes</taxon>
        <taxon>Peduoviridae</taxon>
        <taxon>Maltschvirus</taxon>
        <taxon>Maltschvirus maltsch</taxon>
    </lineage>
</organism>
<gene>
    <name evidence="1" type="ORF">UFOVP326_92</name>
</gene>